<reference evidence="1" key="1">
    <citation type="submission" date="2020-06" db="EMBL/GenBank/DDBJ databases">
        <authorList>
            <person name="Li T."/>
            <person name="Hu X."/>
            <person name="Zhang T."/>
            <person name="Song X."/>
            <person name="Zhang H."/>
            <person name="Dai N."/>
            <person name="Sheng W."/>
            <person name="Hou X."/>
            <person name="Wei L."/>
        </authorList>
    </citation>
    <scope>NUCLEOTIDE SEQUENCE</scope>
    <source>
        <strain evidence="1">KEN1</strain>
        <tissue evidence="1">Leaf</tissue>
    </source>
</reference>
<dbReference type="InterPro" id="IPR007750">
    <property type="entry name" value="DUF674"/>
</dbReference>
<evidence type="ECO:0000313" key="1">
    <source>
        <dbReference type="EMBL" id="KAL0460629.1"/>
    </source>
</evidence>
<organism evidence="1">
    <name type="scientific">Sesamum latifolium</name>
    <dbReference type="NCBI Taxonomy" id="2727402"/>
    <lineage>
        <taxon>Eukaryota</taxon>
        <taxon>Viridiplantae</taxon>
        <taxon>Streptophyta</taxon>
        <taxon>Embryophyta</taxon>
        <taxon>Tracheophyta</taxon>
        <taxon>Spermatophyta</taxon>
        <taxon>Magnoliopsida</taxon>
        <taxon>eudicotyledons</taxon>
        <taxon>Gunneridae</taxon>
        <taxon>Pentapetalae</taxon>
        <taxon>asterids</taxon>
        <taxon>lamiids</taxon>
        <taxon>Lamiales</taxon>
        <taxon>Pedaliaceae</taxon>
        <taxon>Sesamum</taxon>
    </lineage>
</organism>
<protein>
    <submittedName>
        <fullName evidence="1">Uncharacterized protein</fullName>
    </submittedName>
</protein>
<name>A0AAW2Y4G1_9LAMI</name>
<dbReference type="PANTHER" id="PTHR33103">
    <property type="entry name" value="OS01G0153900 PROTEIN"/>
    <property type="match status" value="1"/>
</dbReference>
<reference evidence="1" key="2">
    <citation type="journal article" date="2024" name="Plant">
        <title>Genomic evolution and insights into agronomic trait innovations of Sesamum species.</title>
        <authorList>
            <person name="Miao H."/>
            <person name="Wang L."/>
            <person name="Qu L."/>
            <person name="Liu H."/>
            <person name="Sun Y."/>
            <person name="Le M."/>
            <person name="Wang Q."/>
            <person name="Wei S."/>
            <person name="Zheng Y."/>
            <person name="Lin W."/>
            <person name="Duan Y."/>
            <person name="Cao H."/>
            <person name="Xiong S."/>
            <person name="Wang X."/>
            <person name="Wei L."/>
            <person name="Li C."/>
            <person name="Ma Q."/>
            <person name="Ju M."/>
            <person name="Zhao R."/>
            <person name="Li G."/>
            <person name="Mu C."/>
            <person name="Tian Q."/>
            <person name="Mei H."/>
            <person name="Zhang T."/>
            <person name="Gao T."/>
            <person name="Zhang H."/>
        </authorList>
    </citation>
    <scope>NUCLEOTIDE SEQUENCE</scope>
    <source>
        <strain evidence="1">KEN1</strain>
    </source>
</reference>
<sequence length="187" mass="20190">MAESTVSLNLFTDTQGKRVLYAEAGKDFIDFLVNILSQSDTVLKPAVHRSGFDVALLALYYTPTAKTFYMCSNSPYCARLHVSEYSGAVCPKCKYGTMTVAVTTVSSSTRSSDGFVKGAVTYMVMDDLSVMPLSTKSSISLLKKYNVDVSDVEEKVVSVGKDEAVKVLSAALQSKSVLTDVFLNGVD</sequence>
<gene>
    <name evidence="1" type="ORF">Slati_0690100</name>
</gene>
<proteinExistence type="predicted"/>
<dbReference type="PANTHER" id="PTHR33103:SF19">
    <property type="entry name" value="OS09G0544700 PROTEIN"/>
    <property type="match status" value="1"/>
</dbReference>
<dbReference type="Pfam" id="PF05056">
    <property type="entry name" value="DUF674"/>
    <property type="match status" value="1"/>
</dbReference>
<dbReference type="AlphaFoldDB" id="A0AAW2Y4G1"/>
<dbReference type="EMBL" id="JACGWN010000002">
    <property type="protein sequence ID" value="KAL0460629.1"/>
    <property type="molecule type" value="Genomic_DNA"/>
</dbReference>
<comment type="caution">
    <text evidence="1">The sequence shown here is derived from an EMBL/GenBank/DDBJ whole genome shotgun (WGS) entry which is preliminary data.</text>
</comment>
<accession>A0AAW2Y4G1</accession>